<evidence type="ECO:0000313" key="2">
    <source>
        <dbReference type="Proteomes" id="UP001364211"/>
    </source>
</evidence>
<sequence length="128" mass="12564">MTIVPQPGTPCSTGAESIDCAVDDAIAAVAAGDGARAASIVRGAGMSEQSDRLADVIFRAGVVAVDEGRGDTYAPAVATMFTDGGAPLAVATDSFRIAGTLAATNGLTPDQARAGSAAIAQTYAAYAV</sequence>
<gene>
    <name evidence="1" type="ORF">WJX68_11040</name>
</gene>
<dbReference type="EMBL" id="JBBJUP010000007">
    <property type="protein sequence ID" value="MEJ8279467.1"/>
    <property type="molecule type" value="Genomic_DNA"/>
</dbReference>
<keyword evidence="2" id="KW-1185">Reference proteome</keyword>
<organism evidence="1 2">
    <name type="scientific">Pseudonocardia spirodelae</name>
    <dbReference type="NCBI Taxonomy" id="3133431"/>
    <lineage>
        <taxon>Bacteria</taxon>
        <taxon>Bacillati</taxon>
        <taxon>Actinomycetota</taxon>
        <taxon>Actinomycetes</taxon>
        <taxon>Pseudonocardiales</taxon>
        <taxon>Pseudonocardiaceae</taxon>
        <taxon>Pseudonocardia</taxon>
    </lineage>
</organism>
<proteinExistence type="predicted"/>
<comment type="caution">
    <text evidence="1">The sequence shown here is derived from an EMBL/GenBank/DDBJ whole genome shotgun (WGS) entry which is preliminary data.</text>
</comment>
<evidence type="ECO:0000313" key="1">
    <source>
        <dbReference type="EMBL" id="MEJ8279467.1"/>
    </source>
</evidence>
<reference evidence="1 2" key="1">
    <citation type="submission" date="2024-03" db="EMBL/GenBank/DDBJ databases">
        <title>Draft genome sequence of Pseudonocardia sp. DW16-2.</title>
        <authorList>
            <person name="Duangmal K."/>
        </authorList>
    </citation>
    <scope>NUCLEOTIDE SEQUENCE [LARGE SCALE GENOMIC DNA]</scope>
    <source>
        <strain evidence="1 2">DW16-2</strain>
    </source>
</reference>
<name>A0ABU8T6V7_9PSEU</name>
<dbReference type="RefSeq" id="WP_340289132.1">
    <property type="nucleotide sequence ID" value="NZ_JBBJUP010000007.1"/>
</dbReference>
<protein>
    <submittedName>
        <fullName evidence="1">Uncharacterized protein</fullName>
    </submittedName>
</protein>
<accession>A0ABU8T6V7</accession>
<dbReference type="Proteomes" id="UP001364211">
    <property type="component" value="Unassembled WGS sequence"/>
</dbReference>